<dbReference type="AlphaFoldDB" id="A0A939RTS4"/>
<dbReference type="InterPro" id="IPR037124">
    <property type="entry name" value="Chaperonin_GroES_sf"/>
</dbReference>
<comment type="similarity">
    <text evidence="1">Belongs to the GroES chaperonin family.</text>
</comment>
<dbReference type="GO" id="GO:0005524">
    <property type="term" value="F:ATP binding"/>
    <property type="evidence" value="ECO:0007669"/>
    <property type="project" value="InterPro"/>
</dbReference>
<dbReference type="Proteomes" id="UP000664209">
    <property type="component" value="Unassembled WGS sequence"/>
</dbReference>
<proteinExistence type="inferred from homology"/>
<dbReference type="InterPro" id="IPR020818">
    <property type="entry name" value="Chaperonin_GroES"/>
</dbReference>
<evidence type="ECO:0000313" key="4">
    <source>
        <dbReference type="Proteomes" id="UP000664209"/>
    </source>
</evidence>
<organism evidence="3 4">
    <name type="scientific">Actinotalea soli</name>
    <dbReference type="NCBI Taxonomy" id="2819234"/>
    <lineage>
        <taxon>Bacteria</taxon>
        <taxon>Bacillati</taxon>
        <taxon>Actinomycetota</taxon>
        <taxon>Actinomycetes</taxon>
        <taxon>Micrococcales</taxon>
        <taxon>Cellulomonadaceae</taxon>
        <taxon>Actinotalea</taxon>
    </lineage>
</organism>
<gene>
    <name evidence="3" type="ORF">J4G33_07645</name>
</gene>
<name>A0A939RTS4_9CELL</name>
<dbReference type="CDD" id="cd00320">
    <property type="entry name" value="cpn10"/>
    <property type="match status" value="1"/>
</dbReference>
<reference evidence="3" key="1">
    <citation type="submission" date="2021-03" db="EMBL/GenBank/DDBJ databases">
        <title>Actinotalea soli sp. nov., isolated from soil.</title>
        <authorList>
            <person name="Ping W."/>
            <person name="Zhang J."/>
        </authorList>
    </citation>
    <scope>NUCLEOTIDE SEQUENCE</scope>
    <source>
        <strain evidence="3">BY-33</strain>
    </source>
</reference>
<dbReference type="RefSeq" id="WP_208055624.1">
    <property type="nucleotide sequence ID" value="NZ_JAGEMK010000003.1"/>
</dbReference>
<evidence type="ECO:0000313" key="3">
    <source>
        <dbReference type="EMBL" id="MBO1751674.1"/>
    </source>
</evidence>
<accession>A0A939RTS4</accession>
<evidence type="ECO:0000256" key="1">
    <source>
        <dbReference type="ARBA" id="ARBA00006975"/>
    </source>
</evidence>
<sequence length="98" mass="10784">MLHDRVLVQMDAESSERLSTSGIVIPATASVGKRLAWALVVATGPHVHQVSRGDRVLFDPEERAEVELHGTDYVLLRERDLHGVAEPEATGQRTGLYL</sequence>
<protein>
    <submittedName>
        <fullName evidence="3">Co-chaperone GroES</fullName>
    </submittedName>
</protein>
<comment type="caution">
    <text evidence="3">The sequence shown here is derived from an EMBL/GenBank/DDBJ whole genome shotgun (WGS) entry which is preliminary data.</text>
</comment>
<dbReference type="Pfam" id="PF00166">
    <property type="entry name" value="Cpn10"/>
    <property type="match status" value="1"/>
</dbReference>
<dbReference type="InterPro" id="IPR011032">
    <property type="entry name" value="GroES-like_sf"/>
</dbReference>
<dbReference type="SMART" id="SM00883">
    <property type="entry name" value="Cpn10"/>
    <property type="match status" value="1"/>
</dbReference>
<dbReference type="Gene3D" id="2.30.33.40">
    <property type="entry name" value="GroES chaperonin"/>
    <property type="match status" value="1"/>
</dbReference>
<keyword evidence="4" id="KW-1185">Reference proteome</keyword>
<dbReference type="GO" id="GO:0044183">
    <property type="term" value="F:protein folding chaperone"/>
    <property type="evidence" value="ECO:0007669"/>
    <property type="project" value="InterPro"/>
</dbReference>
<dbReference type="SUPFAM" id="SSF50129">
    <property type="entry name" value="GroES-like"/>
    <property type="match status" value="1"/>
</dbReference>
<dbReference type="EMBL" id="JAGEMK010000003">
    <property type="protein sequence ID" value="MBO1751674.1"/>
    <property type="molecule type" value="Genomic_DNA"/>
</dbReference>
<keyword evidence="2" id="KW-0143">Chaperone</keyword>
<evidence type="ECO:0000256" key="2">
    <source>
        <dbReference type="ARBA" id="ARBA00023186"/>
    </source>
</evidence>